<evidence type="ECO:0000259" key="21">
    <source>
        <dbReference type="SMART" id="SM00831"/>
    </source>
</evidence>
<feature type="transmembrane region" description="Helical" evidence="20">
    <location>
        <begin position="261"/>
        <end position="279"/>
    </location>
</feature>
<dbReference type="PATRIC" id="fig|1265861.3.peg.811"/>
<comment type="catalytic activity">
    <reaction evidence="19">
        <text>Mg(2+)(out) + ATP + H2O = Mg(2+)(in) + ADP + phosphate + H(+)</text>
        <dbReference type="Rhea" id="RHEA:10260"/>
        <dbReference type="ChEBI" id="CHEBI:15377"/>
        <dbReference type="ChEBI" id="CHEBI:15378"/>
        <dbReference type="ChEBI" id="CHEBI:18420"/>
        <dbReference type="ChEBI" id="CHEBI:30616"/>
        <dbReference type="ChEBI" id="CHEBI:43474"/>
        <dbReference type="ChEBI" id="CHEBI:456216"/>
        <dbReference type="EC" id="7.2.2.14"/>
    </reaction>
</comment>
<dbReference type="InterPro" id="IPR023298">
    <property type="entry name" value="ATPase_P-typ_TM_dom_sf"/>
</dbReference>
<dbReference type="SUPFAM" id="SSF81653">
    <property type="entry name" value="Calcium ATPase, transduction domain A"/>
    <property type="match status" value="1"/>
</dbReference>
<keyword evidence="14" id="KW-1278">Translocase</keyword>
<keyword evidence="15 20" id="KW-1133">Transmembrane helix</keyword>
<dbReference type="Gene3D" id="1.20.1110.10">
    <property type="entry name" value="Calcium-transporting ATPase, transmembrane domain"/>
    <property type="match status" value="1"/>
</dbReference>
<feature type="transmembrane region" description="Helical" evidence="20">
    <location>
        <begin position="740"/>
        <end position="763"/>
    </location>
</feature>
<keyword evidence="9" id="KW-0597">Phosphoprotein</keyword>
<dbReference type="InterPro" id="IPR006068">
    <property type="entry name" value="ATPase_P-typ_cation-transptr_C"/>
</dbReference>
<evidence type="ECO:0000256" key="18">
    <source>
        <dbReference type="ARBA" id="ARBA00029806"/>
    </source>
</evidence>
<dbReference type="PRINTS" id="PR01836">
    <property type="entry name" value="MGATPASE"/>
</dbReference>
<dbReference type="EC" id="7.2.2.14" evidence="4"/>
<dbReference type="InterPro" id="IPR008250">
    <property type="entry name" value="ATPase_P-typ_transduc_dom_A_sf"/>
</dbReference>
<dbReference type="Pfam" id="PF00122">
    <property type="entry name" value="E1-E2_ATPase"/>
    <property type="match status" value="1"/>
</dbReference>
<dbReference type="Pfam" id="PF00689">
    <property type="entry name" value="Cation_ATPase_C"/>
    <property type="match status" value="1"/>
</dbReference>
<evidence type="ECO:0000256" key="1">
    <source>
        <dbReference type="ARBA" id="ARBA00003954"/>
    </source>
</evidence>
<feature type="transmembrane region" description="Helical" evidence="20">
    <location>
        <begin position="678"/>
        <end position="694"/>
    </location>
</feature>
<dbReference type="Gene3D" id="2.70.150.10">
    <property type="entry name" value="Calcium-transporting ATPase, cytoplasmic transduction domain A"/>
    <property type="match status" value="1"/>
</dbReference>
<dbReference type="OrthoDB" id="9760364at2"/>
<dbReference type="NCBIfam" id="NF011702">
    <property type="entry name" value="PRK15122.1"/>
    <property type="match status" value="1"/>
</dbReference>
<dbReference type="GO" id="GO:0015444">
    <property type="term" value="F:P-type magnesium transporter activity"/>
    <property type="evidence" value="ECO:0007669"/>
    <property type="project" value="UniProtKB-EC"/>
</dbReference>
<comment type="caution">
    <text evidence="22">The sequence shown here is derived from an EMBL/GenBank/DDBJ whole genome shotgun (WGS) entry which is preliminary data.</text>
</comment>
<dbReference type="SUPFAM" id="SSF56784">
    <property type="entry name" value="HAD-like"/>
    <property type="match status" value="1"/>
</dbReference>
<dbReference type="AlphaFoldDB" id="W7CZH8"/>
<evidence type="ECO:0000256" key="5">
    <source>
        <dbReference type="ARBA" id="ARBA00013555"/>
    </source>
</evidence>
<dbReference type="InterPro" id="IPR059000">
    <property type="entry name" value="ATPase_P-type_domA"/>
</dbReference>
<evidence type="ECO:0000313" key="23">
    <source>
        <dbReference type="Proteomes" id="UP000019243"/>
    </source>
</evidence>
<dbReference type="Gene3D" id="3.40.50.1000">
    <property type="entry name" value="HAD superfamily/HAD-like"/>
    <property type="match status" value="1"/>
</dbReference>
<dbReference type="PANTHER" id="PTHR42861">
    <property type="entry name" value="CALCIUM-TRANSPORTING ATPASE"/>
    <property type="match status" value="1"/>
</dbReference>
<feature type="transmembrane region" description="Helical" evidence="20">
    <location>
        <begin position="291"/>
        <end position="315"/>
    </location>
</feature>
<dbReference type="InterPro" id="IPR023299">
    <property type="entry name" value="ATPase_P-typ_cyto_dom_N"/>
</dbReference>
<name>W7CZH8_9LIST</name>
<dbReference type="SFLD" id="SFLDF00027">
    <property type="entry name" value="p-type_atpase"/>
    <property type="match status" value="1"/>
</dbReference>
<evidence type="ECO:0000256" key="15">
    <source>
        <dbReference type="ARBA" id="ARBA00022989"/>
    </source>
</evidence>
<dbReference type="InterPro" id="IPR044492">
    <property type="entry name" value="P_typ_ATPase_HD_dom"/>
</dbReference>
<proteinExistence type="inferred from homology"/>
<dbReference type="SFLD" id="SFLDG00002">
    <property type="entry name" value="C1.7:_P-type_atpase_like"/>
    <property type="match status" value="1"/>
</dbReference>
<dbReference type="RefSeq" id="WP_035313772.1">
    <property type="nucleotide sequence ID" value="NZ_AODH01000013.1"/>
</dbReference>
<keyword evidence="8" id="KW-0997">Cell inner membrane</keyword>
<evidence type="ECO:0000256" key="12">
    <source>
        <dbReference type="ARBA" id="ARBA00022840"/>
    </source>
</evidence>
<keyword evidence="7" id="KW-1003">Cell membrane</keyword>
<evidence type="ECO:0000256" key="3">
    <source>
        <dbReference type="ARBA" id="ARBA00008746"/>
    </source>
</evidence>
<feature type="transmembrane region" description="Helical" evidence="20">
    <location>
        <begin position="783"/>
        <end position="806"/>
    </location>
</feature>
<feature type="domain" description="Cation-transporting P-type ATPase N-terminal" evidence="21">
    <location>
        <begin position="14"/>
        <end position="88"/>
    </location>
</feature>
<feature type="transmembrane region" description="Helical" evidence="20">
    <location>
        <begin position="818"/>
        <end position="840"/>
    </location>
</feature>
<dbReference type="InterPro" id="IPR004014">
    <property type="entry name" value="ATPase_P-typ_cation-transptr_N"/>
</dbReference>
<dbReference type="STRING" id="1265861.BCAMP_04125"/>
<evidence type="ECO:0000256" key="20">
    <source>
        <dbReference type="SAM" id="Phobius"/>
    </source>
</evidence>
<protein>
    <recommendedName>
        <fullName evidence="5">Magnesium-transporting ATPase, P-type 1</fullName>
        <ecNumber evidence="4">7.2.2.14</ecNumber>
    </recommendedName>
    <alternativeName>
        <fullName evidence="18">Mg(2+) transport ATPase, P-type 1</fullName>
    </alternativeName>
</protein>
<dbReference type="Pfam" id="PF00690">
    <property type="entry name" value="Cation_ATPase_N"/>
    <property type="match status" value="1"/>
</dbReference>
<gene>
    <name evidence="22" type="ORF">BCAMP_04125</name>
</gene>
<dbReference type="EMBL" id="AODH01000013">
    <property type="protein sequence ID" value="EUJ41171.1"/>
    <property type="molecule type" value="Genomic_DNA"/>
</dbReference>
<organism evidence="22 23">
    <name type="scientific">Brochothrix campestris FSL F6-1037</name>
    <dbReference type="NCBI Taxonomy" id="1265861"/>
    <lineage>
        <taxon>Bacteria</taxon>
        <taxon>Bacillati</taxon>
        <taxon>Bacillota</taxon>
        <taxon>Bacilli</taxon>
        <taxon>Bacillales</taxon>
        <taxon>Listeriaceae</taxon>
        <taxon>Brochothrix</taxon>
    </lineage>
</organism>
<keyword evidence="17 20" id="KW-0472">Membrane</keyword>
<dbReference type="InterPro" id="IPR023214">
    <property type="entry name" value="HAD_sf"/>
</dbReference>
<evidence type="ECO:0000256" key="7">
    <source>
        <dbReference type="ARBA" id="ARBA00022475"/>
    </source>
</evidence>
<dbReference type="PROSITE" id="PS00154">
    <property type="entry name" value="ATPASE_E1_E2"/>
    <property type="match status" value="1"/>
</dbReference>
<comment type="subcellular location">
    <subcellularLocation>
        <location evidence="2">Cell inner membrane</location>
        <topology evidence="2">Multi-pass membrane protein</topology>
    </subcellularLocation>
</comment>
<feature type="transmembrane region" description="Helical" evidence="20">
    <location>
        <begin position="67"/>
        <end position="86"/>
    </location>
</feature>
<feature type="transmembrane region" description="Helical" evidence="20">
    <location>
        <begin position="98"/>
        <end position="117"/>
    </location>
</feature>
<reference evidence="22 23" key="1">
    <citation type="submission" date="2012-12" db="EMBL/GenBank/DDBJ databases">
        <title>Novel taxa of Listeriaceae from agricultural environments in the United States.</title>
        <authorList>
            <person name="den Bakker H.C."/>
            <person name="Allred A."/>
            <person name="Warchocki S."/>
            <person name="Wright E.M."/>
            <person name="Burrell A."/>
            <person name="Nightingale K.K."/>
            <person name="Kephart D."/>
            <person name="Wiedmann M."/>
        </authorList>
    </citation>
    <scope>NUCLEOTIDE SEQUENCE [LARGE SCALE GENOMIC DNA]</scope>
    <source>
        <strain evidence="22 23">FSL F6-1037</strain>
    </source>
</reference>
<evidence type="ECO:0000256" key="17">
    <source>
        <dbReference type="ARBA" id="ARBA00023136"/>
    </source>
</evidence>
<dbReference type="InterPro" id="IPR036412">
    <property type="entry name" value="HAD-like_sf"/>
</dbReference>
<evidence type="ECO:0000256" key="9">
    <source>
        <dbReference type="ARBA" id="ARBA00022553"/>
    </source>
</evidence>
<keyword evidence="6" id="KW-0813">Transport</keyword>
<evidence type="ECO:0000313" key="22">
    <source>
        <dbReference type="EMBL" id="EUJ41171.1"/>
    </source>
</evidence>
<dbReference type="CDD" id="cd02077">
    <property type="entry name" value="P-type_ATPase_Mg"/>
    <property type="match status" value="1"/>
</dbReference>
<evidence type="ECO:0000256" key="4">
    <source>
        <dbReference type="ARBA" id="ARBA00012786"/>
    </source>
</evidence>
<comment type="function">
    <text evidence="1">Mediates magnesium influx to the cytosol.</text>
</comment>
<dbReference type="Gene3D" id="3.40.1110.10">
    <property type="entry name" value="Calcium-transporting ATPase, cytoplasmic domain N"/>
    <property type="match status" value="1"/>
</dbReference>
<evidence type="ECO:0000256" key="2">
    <source>
        <dbReference type="ARBA" id="ARBA00004429"/>
    </source>
</evidence>
<dbReference type="NCBIfam" id="TIGR01524">
    <property type="entry name" value="ATPase-IIIB_Mg"/>
    <property type="match status" value="1"/>
</dbReference>
<accession>W7CZH8</accession>
<dbReference type="NCBIfam" id="TIGR01494">
    <property type="entry name" value="ATPase_P-type"/>
    <property type="match status" value="2"/>
</dbReference>
<dbReference type="GO" id="GO:0005524">
    <property type="term" value="F:ATP binding"/>
    <property type="evidence" value="ECO:0007669"/>
    <property type="project" value="UniProtKB-KW"/>
</dbReference>
<dbReference type="SMART" id="SM00831">
    <property type="entry name" value="Cation_ATPase_N"/>
    <property type="match status" value="1"/>
</dbReference>
<dbReference type="SUPFAM" id="SSF81665">
    <property type="entry name" value="Calcium ATPase, transmembrane domain M"/>
    <property type="match status" value="1"/>
</dbReference>
<dbReference type="SFLD" id="SFLDS00003">
    <property type="entry name" value="Haloacid_Dehalogenase"/>
    <property type="match status" value="1"/>
</dbReference>
<sequence length="884" mass="97077">MTKKTITPSQNKYDFATRASEEELFSYFNSAHTGLTTEAVTQSLTEYGENRLEAVNQTPYWRIVMKAFLNPFTIVLIALAFISFITDYTLATAADKDMTAVIIIMTMVILSGSVSLFQTVKTNKSLEQLQNMIEVTAAVRRNGHKAVEQPIESLVVGDIIELSAGDMLPADLRIIEAKDLFVSQASMTGESVPVEKNGARAMPTKSKLEAENLVFMGSNVVSGTAVGIIIAVGQATQFGQIATDISAVKLKTSFEKGVGSVSWLLIRFMLLMAPTVFIINGLTKGDWLEALMFGLSVAVGLTPEMLPMIVTANLVKGTAAMAKQGTIIKNINAIQNFGAMDVLCTDKTGTITQDKVTLQYHLNVNGKEDDRILRHGFYNSFYQTGLKNLMDVAIIAEAEKQLAVNTDNYQKIDEIPFDFNRRRMSVVIKNQKGETEVITKGAVEEMLAISTTVEFDGHILPLDEDMRAKLLRAVTQLNEQGLRVIAIAQKKTNPQDHAFCIADEAEMTLMGYLAFLDPPKETAQAAISSLQSFGVAVKVLTGDNAEVTRTVCRQVGLTTENFFHGHDLDELSDIELENIVLDYQVFVKLSPSQKTRIVQALQANGKVVGFMGDGINDAAAMRTADIGISVDTAVDIAKESADVILLEKDLNVLEKGMLEGRHLFGNIVKYIKMTASSNFGNMFSVLVASIFLPFLPMLPIQILCLNLIYDTTCISLPWDKVDRSYLAKPRKWEAKSIGNFMRWIGPTSSIFDIITFVLLFFIICPQVVGGQFSTLTGSEQVVFIALFHAGWFVESLWSQTLVIHALRTEKIPFLQSNAARIVTCVTAIGILMGTVLPYTAVGTTLGMSALPLSYFAWLAAIILAYLALVSVMKGVYIRRFGELL</sequence>
<keyword evidence="10 20" id="KW-0812">Transmembrane</keyword>
<dbReference type="InterPro" id="IPR006415">
    <property type="entry name" value="P-type_ATPase_IIIB"/>
</dbReference>
<dbReference type="GO" id="GO:0005886">
    <property type="term" value="C:plasma membrane"/>
    <property type="evidence" value="ECO:0007669"/>
    <property type="project" value="UniProtKB-SubCell"/>
</dbReference>
<keyword evidence="16" id="KW-0406">Ion transport</keyword>
<evidence type="ECO:0000256" key="16">
    <source>
        <dbReference type="ARBA" id="ARBA00023065"/>
    </source>
</evidence>
<evidence type="ECO:0000256" key="19">
    <source>
        <dbReference type="ARBA" id="ARBA00047295"/>
    </source>
</evidence>
<dbReference type="Pfam" id="PF13246">
    <property type="entry name" value="Cation_ATPase"/>
    <property type="match status" value="1"/>
</dbReference>
<evidence type="ECO:0000256" key="10">
    <source>
        <dbReference type="ARBA" id="ARBA00022692"/>
    </source>
</evidence>
<dbReference type="Proteomes" id="UP000019243">
    <property type="component" value="Unassembled WGS sequence"/>
</dbReference>
<comment type="similarity">
    <text evidence="3">Belongs to the cation transport ATPase (P-type) (TC 3.A.3) family. Type IIIB subfamily.</text>
</comment>
<evidence type="ECO:0000256" key="13">
    <source>
        <dbReference type="ARBA" id="ARBA00022842"/>
    </source>
</evidence>
<keyword evidence="12" id="KW-0067">ATP-binding</keyword>
<feature type="transmembrane region" description="Helical" evidence="20">
    <location>
        <begin position="852"/>
        <end position="871"/>
    </location>
</feature>
<dbReference type="InterPro" id="IPR001757">
    <property type="entry name" value="P_typ_ATPase"/>
</dbReference>
<keyword evidence="11" id="KW-0547">Nucleotide-binding</keyword>
<keyword evidence="13" id="KW-0460">Magnesium</keyword>
<evidence type="ECO:0000256" key="8">
    <source>
        <dbReference type="ARBA" id="ARBA00022519"/>
    </source>
</evidence>
<evidence type="ECO:0000256" key="6">
    <source>
        <dbReference type="ARBA" id="ARBA00022448"/>
    </source>
</evidence>
<keyword evidence="23" id="KW-1185">Reference proteome</keyword>
<dbReference type="GO" id="GO:0016887">
    <property type="term" value="F:ATP hydrolysis activity"/>
    <property type="evidence" value="ECO:0007669"/>
    <property type="project" value="InterPro"/>
</dbReference>
<dbReference type="InterPro" id="IPR018303">
    <property type="entry name" value="ATPase_P-typ_P_site"/>
</dbReference>
<evidence type="ECO:0000256" key="14">
    <source>
        <dbReference type="ARBA" id="ARBA00022967"/>
    </source>
</evidence>
<evidence type="ECO:0000256" key="11">
    <source>
        <dbReference type="ARBA" id="ARBA00022741"/>
    </source>
</evidence>